<dbReference type="InterPro" id="IPR008042">
    <property type="entry name" value="Retrotrans_Pao"/>
</dbReference>
<dbReference type="InterPro" id="IPR040676">
    <property type="entry name" value="DUF5641"/>
</dbReference>
<dbReference type="InterPro" id="IPR041588">
    <property type="entry name" value="Integrase_H2C2"/>
</dbReference>
<reference evidence="2" key="1">
    <citation type="submission" date="2019-08" db="EMBL/GenBank/DDBJ databases">
        <title>The improved chromosome-level genome for the pearl oyster Pinctada fucata martensii using PacBio sequencing and Hi-C.</title>
        <authorList>
            <person name="Zheng Z."/>
        </authorList>
    </citation>
    <scope>NUCLEOTIDE SEQUENCE</scope>
    <source>
        <strain evidence="2">ZZ-2019</strain>
        <tissue evidence="2">Adductor muscle</tissue>
    </source>
</reference>
<dbReference type="EMBL" id="VSWD01000010">
    <property type="protein sequence ID" value="KAK3091874.1"/>
    <property type="molecule type" value="Genomic_DNA"/>
</dbReference>
<organism evidence="2 3">
    <name type="scientific">Pinctada imbricata</name>
    <name type="common">Atlantic pearl-oyster</name>
    <name type="synonym">Pinctada martensii</name>
    <dbReference type="NCBI Taxonomy" id="66713"/>
    <lineage>
        <taxon>Eukaryota</taxon>
        <taxon>Metazoa</taxon>
        <taxon>Spiralia</taxon>
        <taxon>Lophotrochozoa</taxon>
        <taxon>Mollusca</taxon>
        <taxon>Bivalvia</taxon>
        <taxon>Autobranchia</taxon>
        <taxon>Pteriomorphia</taxon>
        <taxon>Pterioida</taxon>
        <taxon>Pterioidea</taxon>
        <taxon>Pteriidae</taxon>
        <taxon>Pinctada</taxon>
    </lineage>
</organism>
<dbReference type="Gene3D" id="3.30.420.10">
    <property type="entry name" value="Ribonuclease H-like superfamily/Ribonuclease H"/>
    <property type="match status" value="1"/>
</dbReference>
<feature type="domain" description="Integrase catalytic" evidence="1">
    <location>
        <begin position="332"/>
        <end position="522"/>
    </location>
</feature>
<dbReference type="PROSITE" id="PS50994">
    <property type="entry name" value="INTEGRASE"/>
    <property type="match status" value="1"/>
</dbReference>
<comment type="caution">
    <text evidence="2">The sequence shown here is derived from an EMBL/GenBank/DDBJ whole genome shotgun (WGS) entry which is preliminary data.</text>
</comment>
<evidence type="ECO:0000313" key="3">
    <source>
        <dbReference type="Proteomes" id="UP001186944"/>
    </source>
</evidence>
<dbReference type="Gene3D" id="1.10.340.70">
    <property type="match status" value="1"/>
</dbReference>
<protein>
    <recommendedName>
        <fullName evidence="1">Integrase catalytic domain-containing protein</fullName>
    </recommendedName>
</protein>
<proteinExistence type="predicted"/>
<dbReference type="Pfam" id="PF17921">
    <property type="entry name" value="Integrase_H2C2"/>
    <property type="match status" value="1"/>
</dbReference>
<keyword evidence="3" id="KW-1185">Reference proteome</keyword>
<dbReference type="Pfam" id="PF18701">
    <property type="entry name" value="DUF5641"/>
    <property type="match status" value="1"/>
</dbReference>
<accession>A0AA88XU93</accession>
<dbReference type="Pfam" id="PF05380">
    <property type="entry name" value="Peptidase_A17"/>
    <property type="match status" value="1"/>
</dbReference>
<dbReference type="InterPro" id="IPR001584">
    <property type="entry name" value="Integrase_cat-core"/>
</dbReference>
<sequence length="652" mass="74675">MSKNRISPLKQLSIPRLELCGAVLSARLREKVVNSMDVAFTRVIHLVDSAIVRAQIQKESYGFGTFVANRVSKIQAKTQTSDWYWIPTDVNPADMTTRVTPANLIGNDSMWQNGPSFLQEPIEQWPIRQENLPVEQIPDIIVHHNISRKDSSITANSPLDEIDVLRFSSLRKLYKTTSILIQIAAKKSFKGILRSITADDLRDAEKMWILHAQKDLPQHALYRFRRLGPSITSDGIVVVGQRMNTWLSKSWNTTSFALVPHKSPYAELIVKSCHDEDHAGLDVTLAKIRSRFWIPGVKRVIQRIKSKCMVCRKKDKMKVCQQMGDIPEERMTPSPPFYHCAVDLFGPLTVKDTVKRRTHGKGYGVIFNCLVTRAVYVDLAEGYDMNSFLMVLRRFVSIRGYPRYMISDAGTQLVAAGKELRSILHTWDWEIVKDFGKDKGMDWVTTKSADAPWENGCSESLIKSVKKSLEVSLGSNILTFSELQTALFEVSNILNERPIGTKNNDPNEGSYLCPNDILLGRASTRVPTGPFQNCTNPKLRWKFIHDIVNTFWRRWTRDYFHTLIIRQKWHTESREVQKGDVVLVQDSNAVRGQWRLAQILETLRSRDGKIRDVKLRYKNCNNGRYYHGCQDSVICRSVRRLVVIIPVEEQTN</sequence>
<dbReference type="PANTHER" id="PTHR47331">
    <property type="entry name" value="PHD-TYPE DOMAIN-CONTAINING PROTEIN"/>
    <property type="match status" value="1"/>
</dbReference>
<dbReference type="SUPFAM" id="SSF53098">
    <property type="entry name" value="Ribonuclease H-like"/>
    <property type="match status" value="1"/>
</dbReference>
<gene>
    <name evidence="2" type="ORF">FSP39_023314</name>
</gene>
<dbReference type="InterPro" id="IPR012337">
    <property type="entry name" value="RNaseH-like_sf"/>
</dbReference>
<dbReference type="InterPro" id="IPR036397">
    <property type="entry name" value="RNaseH_sf"/>
</dbReference>
<dbReference type="GO" id="GO:0015074">
    <property type="term" value="P:DNA integration"/>
    <property type="evidence" value="ECO:0007669"/>
    <property type="project" value="InterPro"/>
</dbReference>
<evidence type="ECO:0000259" key="1">
    <source>
        <dbReference type="PROSITE" id="PS50994"/>
    </source>
</evidence>
<evidence type="ECO:0000313" key="2">
    <source>
        <dbReference type="EMBL" id="KAK3091874.1"/>
    </source>
</evidence>
<dbReference type="AlphaFoldDB" id="A0AA88XU93"/>
<dbReference type="GO" id="GO:0003676">
    <property type="term" value="F:nucleic acid binding"/>
    <property type="evidence" value="ECO:0007669"/>
    <property type="project" value="InterPro"/>
</dbReference>
<dbReference type="Proteomes" id="UP001186944">
    <property type="component" value="Unassembled WGS sequence"/>
</dbReference>
<name>A0AA88XU93_PINIB</name>